<dbReference type="Pfam" id="PF08402">
    <property type="entry name" value="TOBE_2"/>
    <property type="match status" value="1"/>
</dbReference>
<dbReference type="GO" id="GO:0015408">
    <property type="term" value="F:ABC-type ferric iron transporter activity"/>
    <property type="evidence" value="ECO:0007669"/>
    <property type="project" value="InterPro"/>
</dbReference>
<reference evidence="11 12" key="1">
    <citation type="submission" date="2016-10" db="EMBL/GenBank/DDBJ databases">
        <authorList>
            <person name="de Groot N.N."/>
        </authorList>
    </citation>
    <scope>NUCLEOTIDE SEQUENCE [LARGE SCALE GENOMIC DNA]</scope>
    <source>
        <strain evidence="11 12">CGMCC 1.11030</strain>
    </source>
</reference>
<name>A0A1I3BL50_9RHOB</name>
<dbReference type="InterPro" id="IPR013611">
    <property type="entry name" value="Transp-assoc_OB_typ2"/>
</dbReference>
<evidence type="ECO:0000256" key="5">
    <source>
        <dbReference type="ARBA" id="ARBA00022741"/>
    </source>
</evidence>
<gene>
    <name evidence="11" type="ORF">SAMN05216258_101148</name>
</gene>
<evidence type="ECO:0000256" key="9">
    <source>
        <dbReference type="ARBA" id="ARBA00023136"/>
    </source>
</evidence>
<dbReference type="InterPro" id="IPR003593">
    <property type="entry name" value="AAA+_ATPase"/>
</dbReference>
<dbReference type="SUPFAM" id="SSF52540">
    <property type="entry name" value="P-loop containing nucleoside triphosphate hydrolases"/>
    <property type="match status" value="1"/>
</dbReference>
<feature type="domain" description="ABC transporter" evidence="10">
    <location>
        <begin position="4"/>
        <end position="239"/>
    </location>
</feature>
<evidence type="ECO:0000256" key="7">
    <source>
        <dbReference type="ARBA" id="ARBA00023004"/>
    </source>
</evidence>
<keyword evidence="3" id="KW-1003">Cell membrane</keyword>
<dbReference type="Proteomes" id="UP000199377">
    <property type="component" value="Unassembled WGS sequence"/>
</dbReference>
<dbReference type="GO" id="GO:0043190">
    <property type="term" value="C:ATP-binding cassette (ABC) transporter complex"/>
    <property type="evidence" value="ECO:0007669"/>
    <property type="project" value="InterPro"/>
</dbReference>
<keyword evidence="5" id="KW-0547">Nucleotide-binding</keyword>
<dbReference type="InterPro" id="IPR003439">
    <property type="entry name" value="ABC_transporter-like_ATP-bd"/>
</dbReference>
<protein>
    <submittedName>
        <fullName evidence="11">Carbohydrate ABC transporter ATP-binding protein, CUT1 family</fullName>
    </submittedName>
</protein>
<dbReference type="OrthoDB" id="9802264at2"/>
<dbReference type="FunFam" id="3.40.50.300:FF:000042">
    <property type="entry name" value="Maltose/maltodextrin ABC transporter, ATP-binding protein"/>
    <property type="match status" value="1"/>
</dbReference>
<proteinExistence type="inferred from homology"/>
<comment type="similarity">
    <text evidence="1">Belongs to the ABC transporter superfamily.</text>
</comment>
<dbReference type="RefSeq" id="WP_092856824.1">
    <property type="nucleotide sequence ID" value="NZ_FOQH01000001.1"/>
</dbReference>
<evidence type="ECO:0000256" key="2">
    <source>
        <dbReference type="ARBA" id="ARBA00022448"/>
    </source>
</evidence>
<sequence>MAELTITGLGKRFDDGSRAIAGLDATIRDGEFFVVLGPSGCGKSTLLRLIAGLETATEGTIACDGTPWSGPGVHLRAEDRRVGFVFQSYALWPHMTVAENVAFPAEAAGRPRAEREALAARCLETVGLTPHAARRPAELSGGQRQRVALARALASDARVVLMDEPLANLDPHLRAAMEEEFLRVHRVGGATTLYITHDQREAMGLADRIAVMMDGRFAQVAAPDELYWRPNSVDVARFVGRGALLPATRRGGLATVEGFPEIPLRDGAPDVRPVPDGPCGLFVRPEEVALGAGGAPARVLRATYRGGVRELTLRTDEGLEVEALATGPVAPGERVGVSIRSGWPLPAPELAALAPAARERAEA</sequence>
<dbReference type="PANTHER" id="PTHR42781:SF4">
    <property type="entry name" value="SPERMIDINE_PUTRESCINE IMPORT ATP-BINDING PROTEIN POTA"/>
    <property type="match status" value="1"/>
</dbReference>
<keyword evidence="9" id="KW-0472">Membrane</keyword>
<dbReference type="STRING" id="1114924.SAMN05216258_101148"/>
<dbReference type="GO" id="GO:0016887">
    <property type="term" value="F:ATP hydrolysis activity"/>
    <property type="evidence" value="ECO:0007669"/>
    <property type="project" value="InterPro"/>
</dbReference>
<keyword evidence="6 11" id="KW-0067">ATP-binding</keyword>
<accession>A0A1I3BL50</accession>
<keyword evidence="12" id="KW-1185">Reference proteome</keyword>
<dbReference type="PANTHER" id="PTHR42781">
    <property type="entry name" value="SPERMIDINE/PUTRESCINE IMPORT ATP-BINDING PROTEIN POTA"/>
    <property type="match status" value="1"/>
</dbReference>
<dbReference type="InterPro" id="IPR017871">
    <property type="entry name" value="ABC_transporter-like_CS"/>
</dbReference>
<keyword evidence="7" id="KW-0408">Iron</keyword>
<evidence type="ECO:0000313" key="12">
    <source>
        <dbReference type="Proteomes" id="UP000199377"/>
    </source>
</evidence>
<evidence type="ECO:0000256" key="3">
    <source>
        <dbReference type="ARBA" id="ARBA00022475"/>
    </source>
</evidence>
<keyword evidence="4" id="KW-0410">Iron transport</keyword>
<dbReference type="EMBL" id="FOQH01000001">
    <property type="protein sequence ID" value="SFH62649.1"/>
    <property type="molecule type" value="Genomic_DNA"/>
</dbReference>
<dbReference type="Gene3D" id="3.40.50.300">
    <property type="entry name" value="P-loop containing nucleotide triphosphate hydrolases"/>
    <property type="match status" value="1"/>
</dbReference>
<dbReference type="AlphaFoldDB" id="A0A1I3BL50"/>
<evidence type="ECO:0000256" key="4">
    <source>
        <dbReference type="ARBA" id="ARBA00022496"/>
    </source>
</evidence>
<dbReference type="PROSITE" id="PS00211">
    <property type="entry name" value="ABC_TRANSPORTER_1"/>
    <property type="match status" value="1"/>
</dbReference>
<evidence type="ECO:0000256" key="1">
    <source>
        <dbReference type="ARBA" id="ARBA00005417"/>
    </source>
</evidence>
<keyword evidence="8" id="KW-0406">Ion transport</keyword>
<organism evidence="11 12">
    <name type="scientific">Albimonas pacifica</name>
    <dbReference type="NCBI Taxonomy" id="1114924"/>
    <lineage>
        <taxon>Bacteria</taxon>
        <taxon>Pseudomonadati</taxon>
        <taxon>Pseudomonadota</taxon>
        <taxon>Alphaproteobacteria</taxon>
        <taxon>Rhodobacterales</taxon>
        <taxon>Paracoccaceae</taxon>
        <taxon>Albimonas</taxon>
    </lineage>
</organism>
<evidence type="ECO:0000256" key="6">
    <source>
        <dbReference type="ARBA" id="ARBA00022840"/>
    </source>
</evidence>
<dbReference type="InterPro" id="IPR008995">
    <property type="entry name" value="Mo/tungstate-bd_C_term_dom"/>
</dbReference>
<dbReference type="SUPFAM" id="SSF50331">
    <property type="entry name" value="MOP-like"/>
    <property type="match status" value="1"/>
</dbReference>
<dbReference type="Pfam" id="PF00005">
    <property type="entry name" value="ABC_tran"/>
    <property type="match status" value="1"/>
</dbReference>
<dbReference type="PROSITE" id="PS50893">
    <property type="entry name" value="ABC_TRANSPORTER_2"/>
    <property type="match status" value="1"/>
</dbReference>
<dbReference type="CDD" id="cd03259">
    <property type="entry name" value="ABC_Carb_Solutes_like"/>
    <property type="match status" value="1"/>
</dbReference>
<evidence type="ECO:0000259" key="10">
    <source>
        <dbReference type="PROSITE" id="PS50893"/>
    </source>
</evidence>
<dbReference type="GO" id="GO:0005524">
    <property type="term" value="F:ATP binding"/>
    <property type="evidence" value="ECO:0007669"/>
    <property type="project" value="UniProtKB-KW"/>
</dbReference>
<dbReference type="InterPro" id="IPR050093">
    <property type="entry name" value="ABC_SmlMolc_Importer"/>
</dbReference>
<dbReference type="InterPro" id="IPR015853">
    <property type="entry name" value="ABC_transpr_FbpC"/>
</dbReference>
<dbReference type="SMART" id="SM00382">
    <property type="entry name" value="AAA"/>
    <property type="match status" value="1"/>
</dbReference>
<dbReference type="InterPro" id="IPR027417">
    <property type="entry name" value="P-loop_NTPase"/>
</dbReference>
<evidence type="ECO:0000313" key="11">
    <source>
        <dbReference type="EMBL" id="SFH62649.1"/>
    </source>
</evidence>
<evidence type="ECO:0000256" key="8">
    <source>
        <dbReference type="ARBA" id="ARBA00023065"/>
    </source>
</evidence>
<keyword evidence="2" id="KW-0813">Transport</keyword>